<keyword evidence="14" id="KW-1185">Reference proteome</keyword>
<comment type="subcellular location">
    <subcellularLocation>
        <location evidence="1">Cytoplasmic vesicle membrane</location>
    </subcellularLocation>
    <subcellularLocation>
        <location evidence="2">Golgi apparatus</location>
    </subcellularLocation>
</comment>
<evidence type="ECO:0000256" key="5">
    <source>
        <dbReference type="ARBA" id="ARBA00022927"/>
    </source>
</evidence>
<dbReference type="Gene3D" id="2.60.40.1230">
    <property type="match status" value="1"/>
</dbReference>
<keyword evidence="5 10" id="KW-0653">Protein transport</keyword>
<dbReference type="PIRSF" id="PIRSF037094">
    <property type="entry name" value="AP1_complex_gamma"/>
    <property type="match status" value="1"/>
</dbReference>
<dbReference type="GO" id="GO:0006886">
    <property type="term" value="P:intracellular protein transport"/>
    <property type="evidence" value="ECO:0007669"/>
    <property type="project" value="UniProtKB-UniRule"/>
</dbReference>
<protein>
    <recommendedName>
        <fullName evidence="10">AP-1 complex subunit gamma</fullName>
    </recommendedName>
</protein>
<dbReference type="InterPro" id="IPR016024">
    <property type="entry name" value="ARM-type_fold"/>
</dbReference>
<keyword evidence="8 10" id="KW-0968">Cytoplasmic vesicle</keyword>
<dbReference type="InterPro" id="IPR008153">
    <property type="entry name" value="GAE_dom"/>
</dbReference>
<dbReference type="FunFam" id="1.25.10.10:FF:000030">
    <property type="entry name" value="AP-1 complex subunit gamma"/>
    <property type="match status" value="1"/>
</dbReference>
<comment type="subunit">
    <text evidence="9">Adaptor protein complex 1 (AP-1) is a heterotetramer composed of two large adaptins (gamma-type subunit APL4 and beta-type subunit APL2), a medium adaptin (mu-type subunit APM1) and a small adaptin (sigma-type subunit APS1). AP-1 interacts with clathrin.</text>
</comment>
<evidence type="ECO:0000256" key="10">
    <source>
        <dbReference type="PIRNR" id="PIRNR037094"/>
    </source>
</evidence>
<evidence type="ECO:0000256" key="7">
    <source>
        <dbReference type="ARBA" id="ARBA00023136"/>
    </source>
</evidence>
<dbReference type="Proteomes" id="UP000799770">
    <property type="component" value="Unassembled WGS sequence"/>
</dbReference>
<accession>A0A6A5Z620</accession>
<feature type="compositionally biased region" description="Pro residues" evidence="11">
    <location>
        <begin position="716"/>
        <end position="733"/>
    </location>
</feature>
<feature type="compositionally biased region" description="Polar residues" evidence="11">
    <location>
        <begin position="642"/>
        <end position="653"/>
    </location>
</feature>
<proteinExistence type="inferred from homology"/>
<evidence type="ECO:0000256" key="2">
    <source>
        <dbReference type="ARBA" id="ARBA00004555"/>
    </source>
</evidence>
<evidence type="ECO:0000256" key="11">
    <source>
        <dbReference type="SAM" id="MobiDB-lite"/>
    </source>
</evidence>
<dbReference type="OrthoDB" id="28053at2759"/>
<name>A0A6A5Z620_9PLEO</name>
<dbReference type="Pfam" id="PF02883">
    <property type="entry name" value="Alpha_adaptinC2"/>
    <property type="match status" value="1"/>
</dbReference>
<dbReference type="AlphaFoldDB" id="A0A6A5Z620"/>
<keyword evidence="4 10" id="KW-0813">Transport</keyword>
<dbReference type="SUPFAM" id="SSF49348">
    <property type="entry name" value="Clathrin adaptor appendage domain"/>
    <property type="match status" value="1"/>
</dbReference>
<organism evidence="13 14">
    <name type="scientific">Lophiotrema nucula</name>
    <dbReference type="NCBI Taxonomy" id="690887"/>
    <lineage>
        <taxon>Eukaryota</taxon>
        <taxon>Fungi</taxon>
        <taxon>Dikarya</taxon>
        <taxon>Ascomycota</taxon>
        <taxon>Pezizomycotina</taxon>
        <taxon>Dothideomycetes</taxon>
        <taxon>Pleosporomycetidae</taxon>
        <taxon>Pleosporales</taxon>
        <taxon>Lophiotremataceae</taxon>
        <taxon>Lophiotrema</taxon>
    </lineage>
</organism>
<dbReference type="GO" id="GO:0030121">
    <property type="term" value="C:AP-1 adaptor complex"/>
    <property type="evidence" value="ECO:0007669"/>
    <property type="project" value="InterPro"/>
</dbReference>
<dbReference type="GO" id="GO:0016482">
    <property type="term" value="P:cytosolic transport"/>
    <property type="evidence" value="ECO:0007669"/>
    <property type="project" value="UniProtKB-ARBA"/>
</dbReference>
<sequence length="843" mass="93027">MTSLKQFIRNVRAAKTIADERAVVQKESAAIRASFREESHDSNVRRNNVAKLLYLFTLGERTHFGQIECLKLLASPRFADKRLGYLGTMLLLDENQEVLTLVTNSLQNDLNHPNQYIVGLALCTLGNIASVEMSRDLFQQVEQIISSANPYIRRKAALCAMRICRKVPDLQEHFLDKAKTLLQDRNHGVLLCGLTLVTGLCEADEEEDNENGIIDMFRPLVPSLVKILKGLSTSGYAPEHDVTGITDPFVQVKILRLFRVLARGDSQVSEQINDILAQVATNTESSKNVGNSILYEAVLTILDIEADSGLRVLGVNILGKFLSNRDNNIRYVALNTLVKVVAVEPNAVQRHRNTILDCLRDPDISIRRRALDLSFTLINESNVRVLIRELLAFLEVADNEFKPVMTSQIGIAADRFAPNKRWHVDTMLRVLKLAGNYVKEQILSSFVRLIATTPDLQTYSVQKLYAALKDDVTQEGLILAGSWVIGEYGDSLLRGGQYEEEELVKEVKESDIVDLFETILSSAYAGQIATQYIVTAAMKLTTRLNDPPQVERLRRLIQRYSANLDVEIQQRAVEYGNLFGFDQIRRGVLEKMPPPEIREEQRVLGEATKKTKARAPKKKPAQAATEDLLLDLMGDPGMDTNGPANGSQTQSTDLLADIMGGGPSTSSPAPQTKSPPPSNVNSIMDLFSNPSTAPAQQARPPPQQSASLDLFGSTASPPPQTSTPPVASGPPTHPVYNKNDLQITFQLKRDASAIQLLARFRNTNDFGGRLGSVNLQAAVPKSQKLQLQPISSSELDGGQDAMQQMRVTALNGPPPARLRLRLKVSYQGAGGPVTEQVDWSEPS</sequence>
<dbReference type="InterPro" id="IPR011989">
    <property type="entry name" value="ARM-like"/>
</dbReference>
<dbReference type="GO" id="GO:0005829">
    <property type="term" value="C:cytosol"/>
    <property type="evidence" value="ECO:0007669"/>
    <property type="project" value="GOC"/>
</dbReference>
<dbReference type="EMBL" id="ML977325">
    <property type="protein sequence ID" value="KAF2114474.1"/>
    <property type="molecule type" value="Genomic_DNA"/>
</dbReference>
<dbReference type="InterPro" id="IPR002553">
    <property type="entry name" value="Clathrin/coatomer_adapt-like_N"/>
</dbReference>
<evidence type="ECO:0000256" key="4">
    <source>
        <dbReference type="ARBA" id="ARBA00022448"/>
    </source>
</evidence>
<comment type="similarity">
    <text evidence="3 10">Belongs to the adaptor complexes large subunit family.</text>
</comment>
<dbReference type="SMART" id="SM00809">
    <property type="entry name" value="Alpha_adaptinC2"/>
    <property type="match status" value="1"/>
</dbReference>
<feature type="region of interest" description="Disordered" evidence="11">
    <location>
        <begin position="595"/>
        <end position="733"/>
    </location>
</feature>
<evidence type="ECO:0000313" key="14">
    <source>
        <dbReference type="Proteomes" id="UP000799770"/>
    </source>
</evidence>
<keyword evidence="6 10" id="KW-0333">Golgi apparatus</keyword>
<feature type="compositionally biased region" description="Low complexity" evidence="11">
    <location>
        <begin position="621"/>
        <end position="639"/>
    </location>
</feature>
<reference evidence="13" key="1">
    <citation type="journal article" date="2020" name="Stud. Mycol.">
        <title>101 Dothideomycetes genomes: a test case for predicting lifestyles and emergence of pathogens.</title>
        <authorList>
            <person name="Haridas S."/>
            <person name="Albert R."/>
            <person name="Binder M."/>
            <person name="Bloem J."/>
            <person name="Labutti K."/>
            <person name="Salamov A."/>
            <person name="Andreopoulos B."/>
            <person name="Baker S."/>
            <person name="Barry K."/>
            <person name="Bills G."/>
            <person name="Bluhm B."/>
            <person name="Cannon C."/>
            <person name="Castanera R."/>
            <person name="Culley D."/>
            <person name="Daum C."/>
            <person name="Ezra D."/>
            <person name="Gonzalez J."/>
            <person name="Henrissat B."/>
            <person name="Kuo A."/>
            <person name="Liang C."/>
            <person name="Lipzen A."/>
            <person name="Lutzoni F."/>
            <person name="Magnuson J."/>
            <person name="Mondo S."/>
            <person name="Nolan M."/>
            <person name="Ohm R."/>
            <person name="Pangilinan J."/>
            <person name="Park H.-J."/>
            <person name="Ramirez L."/>
            <person name="Alfaro M."/>
            <person name="Sun H."/>
            <person name="Tritt A."/>
            <person name="Yoshinaga Y."/>
            <person name="Zwiers L.-H."/>
            <person name="Turgeon B."/>
            <person name="Goodwin S."/>
            <person name="Spatafora J."/>
            <person name="Crous P."/>
            <person name="Grigoriev I."/>
        </authorList>
    </citation>
    <scope>NUCLEOTIDE SEQUENCE</scope>
    <source>
        <strain evidence="13">CBS 627.86</strain>
    </source>
</reference>
<dbReference type="Pfam" id="PF01602">
    <property type="entry name" value="Adaptin_N"/>
    <property type="match status" value="1"/>
</dbReference>
<gene>
    <name evidence="13" type="ORF">BDV96DRAFT_647178</name>
</gene>
<feature type="compositionally biased region" description="Basic and acidic residues" evidence="11">
    <location>
        <begin position="596"/>
        <end position="609"/>
    </location>
</feature>
<evidence type="ECO:0000313" key="13">
    <source>
        <dbReference type="EMBL" id="KAF2114474.1"/>
    </source>
</evidence>
<keyword evidence="7 10" id="KW-0472">Membrane</keyword>
<dbReference type="SUPFAM" id="SSF48371">
    <property type="entry name" value="ARM repeat"/>
    <property type="match status" value="1"/>
</dbReference>
<evidence type="ECO:0000256" key="3">
    <source>
        <dbReference type="ARBA" id="ARBA00006613"/>
    </source>
</evidence>
<dbReference type="PROSITE" id="PS50180">
    <property type="entry name" value="GAE"/>
    <property type="match status" value="1"/>
</dbReference>
<evidence type="ECO:0000256" key="9">
    <source>
        <dbReference type="ARBA" id="ARBA00062546"/>
    </source>
</evidence>
<evidence type="ECO:0000256" key="1">
    <source>
        <dbReference type="ARBA" id="ARBA00004156"/>
    </source>
</evidence>
<dbReference type="InterPro" id="IPR008152">
    <property type="entry name" value="Clathrin_a/b/g-adaptin_app_Ig"/>
</dbReference>
<dbReference type="InterPro" id="IPR013041">
    <property type="entry name" value="Clathrin_app_Ig-like_sf"/>
</dbReference>
<dbReference type="InterPro" id="IPR017107">
    <property type="entry name" value="AP1_complex_gsu"/>
</dbReference>
<evidence type="ECO:0000256" key="8">
    <source>
        <dbReference type="ARBA" id="ARBA00023329"/>
    </source>
</evidence>
<evidence type="ECO:0000256" key="6">
    <source>
        <dbReference type="ARBA" id="ARBA00023034"/>
    </source>
</evidence>
<evidence type="ECO:0000259" key="12">
    <source>
        <dbReference type="PROSITE" id="PS50180"/>
    </source>
</evidence>
<feature type="domain" description="GAE" evidence="12">
    <location>
        <begin position="728"/>
        <end position="843"/>
    </location>
</feature>
<dbReference type="GO" id="GO:0016192">
    <property type="term" value="P:vesicle-mediated transport"/>
    <property type="evidence" value="ECO:0007669"/>
    <property type="project" value="InterPro"/>
</dbReference>
<feature type="compositionally biased region" description="Basic residues" evidence="11">
    <location>
        <begin position="610"/>
        <end position="620"/>
    </location>
</feature>
<dbReference type="Gene3D" id="1.25.10.10">
    <property type="entry name" value="Leucine-rich Repeat Variant"/>
    <property type="match status" value="1"/>
</dbReference>
<dbReference type="InterPro" id="IPR050840">
    <property type="entry name" value="Adaptor_Complx_Large_Subunit"/>
</dbReference>
<dbReference type="PANTHER" id="PTHR22780">
    <property type="entry name" value="ADAPTIN, ALPHA/GAMMA/EPSILON"/>
    <property type="match status" value="1"/>
</dbReference>